<proteinExistence type="predicted"/>
<dbReference type="PANTHER" id="PTHR37089:SF4">
    <property type="entry name" value="EXPORTED PROTEIN"/>
    <property type="match status" value="1"/>
</dbReference>
<dbReference type="PANTHER" id="PTHR37089">
    <property type="entry name" value="PROTEIN U-RELATED"/>
    <property type="match status" value="1"/>
</dbReference>
<dbReference type="Pfam" id="PF05229">
    <property type="entry name" value="SCPU"/>
    <property type="match status" value="2"/>
</dbReference>
<dbReference type="EMBL" id="JAQQXR010000011">
    <property type="protein sequence ID" value="MDC8760187.1"/>
    <property type="molecule type" value="Genomic_DNA"/>
</dbReference>
<dbReference type="Proteomes" id="UP001221208">
    <property type="component" value="Unassembled WGS sequence"/>
</dbReference>
<organism evidence="3 4">
    <name type="scientific">Janthinobacterium fluminis</name>
    <dbReference type="NCBI Taxonomy" id="2987524"/>
    <lineage>
        <taxon>Bacteria</taxon>
        <taxon>Pseudomonadati</taxon>
        <taxon>Pseudomonadota</taxon>
        <taxon>Betaproteobacteria</taxon>
        <taxon>Burkholderiales</taxon>
        <taxon>Oxalobacteraceae</taxon>
        <taxon>Janthinobacterium</taxon>
    </lineage>
</organism>
<feature type="domain" description="Spore coat protein U/FanG" evidence="2">
    <location>
        <begin position="18"/>
        <end position="158"/>
    </location>
</feature>
<keyword evidence="1" id="KW-0732">Signal</keyword>
<feature type="chain" id="PRO_5046664713" evidence="1">
    <location>
        <begin position="19"/>
        <end position="334"/>
    </location>
</feature>
<accession>A0ABT5K5B3</accession>
<name>A0ABT5K5B3_9BURK</name>
<gene>
    <name evidence="3" type="ORF">OIK44_21590</name>
</gene>
<keyword evidence="4" id="KW-1185">Reference proteome</keyword>
<feature type="signal peptide" evidence="1">
    <location>
        <begin position="1"/>
        <end position="18"/>
    </location>
</feature>
<sequence>MRRRLPLALLLCCGAGHAADTCSATLSDVSFGPLSPITASDVTITASGSVSCTWGLLSPLPPYILLFPKVVVCLNAGLGSNSLTANPRTLGNGANRMEYNLYRDASYAAASIWGGPGVSGATTPISFSMTAPNLVTGGTLAQPFTVYGKIAAGTALAAVKTVANADTVYTSSFSGAATLTYAFYNLVQPACTPGGSASFSFTAQATAVNDCTISATAMNFGTQSILSGAVRSTSTLSVRCVNDNAYQIALNGGSVAANVAGRQMKRAGSSDKVAYRLSAALDGALWGDGTAATTLYSGTGNGAAQVLTVYGMVPAQAAPRPGDYQDTVTATVYF</sequence>
<comment type="caution">
    <text evidence="3">The sequence shown here is derived from an EMBL/GenBank/DDBJ whole genome shotgun (WGS) entry which is preliminary data.</text>
</comment>
<feature type="domain" description="Spore coat protein U/FanG" evidence="2">
    <location>
        <begin position="199"/>
        <end position="331"/>
    </location>
</feature>
<evidence type="ECO:0000313" key="3">
    <source>
        <dbReference type="EMBL" id="MDC8760187.1"/>
    </source>
</evidence>
<dbReference type="InterPro" id="IPR007893">
    <property type="entry name" value="Spore_coat_U/FanG"/>
</dbReference>
<dbReference type="InterPro" id="IPR053167">
    <property type="entry name" value="Spore_coat_component"/>
</dbReference>
<dbReference type="SMART" id="SM00972">
    <property type="entry name" value="SCPU"/>
    <property type="match status" value="2"/>
</dbReference>
<dbReference type="RefSeq" id="WP_273673832.1">
    <property type="nucleotide sequence ID" value="NZ_JAQQXR010000011.1"/>
</dbReference>
<protein>
    <submittedName>
        <fullName evidence="3">Spore coat U domain-containing protein</fullName>
    </submittedName>
</protein>
<evidence type="ECO:0000313" key="4">
    <source>
        <dbReference type="Proteomes" id="UP001221208"/>
    </source>
</evidence>
<evidence type="ECO:0000256" key="1">
    <source>
        <dbReference type="SAM" id="SignalP"/>
    </source>
</evidence>
<evidence type="ECO:0000259" key="2">
    <source>
        <dbReference type="Pfam" id="PF05229"/>
    </source>
</evidence>
<reference evidence="3 4" key="1">
    <citation type="submission" date="2022-10" db="EMBL/GenBank/DDBJ databases">
        <title>Janthinobacterium sp. hw3 Genome sequencing.</title>
        <authorList>
            <person name="Park S."/>
        </authorList>
    </citation>
    <scope>NUCLEOTIDE SEQUENCE [LARGE SCALE GENOMIC DNA]</scope>
    <source>
        <strain evidence="4">hw3</strain>
    </source>
</reference>